<sequence length="284" mass="31820">MYPYQSEFELGPVRLNVAGLDRMSRFYQEHLGMDLLASDEKSRTLGVPGRPLVILNQAEDQVETQASNGIYHFAILLPSRAALGNVLRHFIRMQTPLIGASDHGYSEALYLEDPEGNGIEIYRDKDQSEWTIYEDGTIKAITIEMDANGVFAAADKPDQVLKLEKDSVMGHFHLSVTDTQKAQEIYGQALNMKDKTPMPTATFLASGSYHHHVAANRWSGSHLLKRKPGQVGLESISFIYQDHALYQAALDRFAAISDFKSVTQEDQVNEFVDGFGIKIRLEIK</sequence>
<comment type="caution">
    <text evidence="2">The sequence shown here is derived from an EMBL/GenBank/DDBJ whole genome shotgun (WGS) entry which is preliminary data.</text>
</comment>
<dbReference type="Pfam" id="PF00903">
    <property type="entry name" value="Glyoxalase"/>
    <property type="match status" value="1"/>
</dbReference>
<dbReference type="AlphaFoldDB" id="E4KP51"/>
<keyword evidence="3" id="KW-1185">Reference proteome</keyword>
<accession>E4KP51</accession>
<dbReference type="InterPro" id="IPR029068">
    <property type="entry name" value="Glyas_Bleomycin-R_OHBP_Dase"/>
</dbReference>
<name>E4KP51_9LACT</name>
<dbReference type="InterPro" id="IPR004360">
    <property type="entry name" value="Glyas_Fos-R_dOase_dom"/>
</dbReference>
<dbReference type="PANTHER" id="PTHR43279:SF1">
    <property type="entry name" value="CATECHOL-2,3-DIOXYGENASE"/>
    <property type="match status" value="1"/>
</dbReference>
<evidence type="ECO:0000259" key="1">
    <source>
        <dbReference type="PROSITE" id="PS51819"/>
    </source>
</evidence>
<feature type="domain" description="VOC" evidence="1">
    <location>
        <begin position="9"/>
        <end position="124"/>
    </location>
</feature>
<dbReference type="EMBL" id="AENN01000015">
    <property type="protein sequence ID" value="EFR31101.1"/>
    <property type="molecule type" value="Genomic_DNA"/>
</dbReference>
<dbReference type="PANTHER" id="PTHR43279">
    <property type="entry name" value="CATECHOL-2,3-DIOXYGENASE"/>
    <property type="match status" value="1"/>
</dbReference>
<dbReference type="OrthoDB" id="9792626at2"/>
<dbReference type="PROSITE" id="PS51819">
    <property type="entry name" value="VOC"/>
    <property type="match status" value="1"/>
</dbReference>
<dbReference type="Proteomes" id="UP000005990">
    <property type="component" value="Unassembled WGS sequence"/>
</dbReference>
<dbReference type="eggNOG" id="COG2514">
    <property type="taxonomic scope" value="Bacteria"/>
</dbReference>
<proteinExistence type="predicted"/>
<dbReference type="Gene3D" id="3.10.180.10">
    <property type="entry name" value="2,3-Dihydroxybiphenyl 1,2-Dioxygenase, domain 1"/>
    <property type="match status" value="2"/>
</dbReference>
<protein>
    <submittedName>
        <fullName evidence="2">Glyoxalase family protein</fullName>
    </submittedName>
</protein>
<organism evidence="2 3">
    <name type="scientific">Eremococcus coleocola ACS-139-V-Col8</name>
    <dbReference type="NCBI Taxonomy" id="908337"/>
    <lineage>
        <taxon>Bacteria</taxon>
        <taxon>Bacillati</taxon>
        <taxon>Bacillota</taxon>
        <taxon>Bacilli</taxon>
        <taxon>Lactobacillales</taxon>
        <taxon>Aerococcaceae</taxon>
        <taxon>Eremococcus</taxon>
    </lineage>
</organism>
<gene>
    <name evidence="2" type="ORF">HMPREF9257_1337</name>
</gene>
<dbReference type="STRING" id="908337.HMPREF9257_1337"/>
<dbReference type="SUPFAM" id="SSF54593">
    <property type="entry name" value="Glyoxalase/Bleomycin resistance protein/Dihydroxybiphenyl dioxygenase"/>
    <property type="match status" value="2"/>
</dbReference>
<dbReference type="RefSeq" id="WP_006418304.1">
    <property type="nucleotide sequence ID" value="NZ_AENN01000015.1"/>
</dbReference>
<reference evidence="2 3" key="1">
    <citation type="submission" date="2010-10" db="EMBL/GenBank/DDBJ databases">
        <authorList>
            <person name="Durkin A.S."/>
            <person name="Madupu R."/>
            <person name="Torralba M."/>
            <person name="Gillis M."/>
            <person name="Methe B."/>
            <person name="Sutton G."/>
            <person name="Nelson K.E."/>
        </authorList>
    </citation>
    <scope>NUCLEOTIDE SEQUENCE [LARGE SCALE GENOMIC DNA]</scope>
    <source>
        <strain evidence="2 3">ACS-139-V-Col8</strain>
    </source>
</reference>
<evidence type="ECO:0000313" key="3">
    <source>
        <dbReference type="Proteomes" id="UP000005990"/>
    </source>
</evidence>
<evidence type="ECO:0000313" key="2">
    <source>
        <dbReference type="EMBL" id="EFR31101.1"/>
    </source>
</evidence>
<dbReference type="InterPro" id="IPR037523">
    <property type="entry name" value="VOC_core"/>
</dbReference>